<proteinExistence type="predicted"/>
<evidence type="ECO:0000256" key="1">
    <source>
        <dbReference type="SAM" id="MobiDB-lite"/>
    </source>
</evidence>
<keyword evidence="3" id="KW-1185">Reference proteome</keyword>
<feature type="region of interest" description="Disordered" evidence="1">
    <location>
        <begin position="86"/>
        <end position="111"/>
    </location>
</feature>
<name>A0AAI9UYI8_9PEZI</name>
<accession>A0AAI9UYI8</accession>
<comment type="caution">
    <text evidence="2">The sequence shown here is derived from an EMBL/GenBank/DDBJ whole genome shotgun (WGS) entry which is preliminary data.</text>
</comment>
<reference evidence="2" key="1">
    <citation type="submission" date="2016-11" db="EMBL/GenBank/DDBJ databases">
        <title>The genome sequence of Colletotrichum cuscutae.</title>
        <authorList>
            <person name="Baroncelli R."/>
        </authorList>
    </citation>
    <scope>NUCLEOTIDE SEQUENCE</scope>
    <source>
        <strain evidence="2">IMI 304802</strain>
    </source>
</reference>
<dbReference type="Proteomes" id="UP001239213">
    <property type="component" value="Unassembled WGS sequence"/>
</dbReference>
<dbReference type="EMBL" id="MPDP01000262">
    <property type="protein sequence ID" value="KAK1465390.1"/>
    <property type="molecule type" value="Genomic_DNA"/>
</dbReference>
<protein>
    <submittedName>
        <fullName evidence="2">Uncharacterized protein</fullName>
    </submittedName>
</protein>
<sequence>MPRNYRYLELLASRWFTSNQDLPRLAGTTHDAHMTYDVDVTATARETRTDHRLGLAGTSRQMPFRYNTPHLLRACDAREMQTMRGIKAPRDDGLGPRAVAPLRYTAEKPFP</sequence>
<evidence type="ECO:0000313" key="3">
    <source>
        <dbReference type="Proteomes" id="UP001239213"/>
    </source>
</evidence>
<gene>
    <name evidence="2" type="ORF">CCUS01_07506</name>
</gene>
<organism evidence="2 3">
    <name type="scientific">Colletotrichum cuscutae</name>
    <dbReference type="NCBI Taxonomy" id="1209917"/>
    <lineage>
        <taxon>Eukaryota</taxon>
        <taxon>Fungi</taxon>
        <taxon>Dikarya</taxon>
        <taxon>Ascomycota</taxon>
        <taxon>Pezizomycotina</taxon>
        <taxon>Sordariomycetes</taxon>
        <taxon>Hypocreomycetidae</taxon>
        <taxon>Glomerellales</taxon>
        <taxon>Glomerellaceae</taxon>
        <taxon>Colletotrichum</taxon>
        <taxon>Colletotrichum acutatum species complex</taxon>
    </lineage>
</organism>
<evidence type="ECO:0000313" key="2">
    <source>
        <dbReference type="EMBL" id="KAK1465390.1"/>
    </source>
</evidence>
<dbReference type="AlphaFoldDB" id="A0AAI9UYI8"/>